<reference evidence="1" key="1">
    <citation type="submission" date="2019-03" db="EMBL/GenBank/DDBJ databases">
        <title>Long read genome sequence of the mycoparasitic Pythium oligandrum ATCC 38472 isolated from sugarbeet rhizosphere.</title>
        <authorList>
            <person name="Gaulin E."/>
        </authorList>
    </citation>
    <scope>NUCLEOTIDE SEQUENCE</scope>
    <source>
        <strain evidence="1">ATCC 38472_TT</strain>
    </source>
</reference>
<comment type="caution">
    <text evidence="1">The sequence shown here is derived from an EMBL/GenBank/DDBJ whole genome shotgun (WGS) entry which is preliminary data.</text>
</comment>
<keyword evidence="2" id="KW-1185">Reference proteome</keyword>
<dbReference type="Gene3D" id="3.80.10.10">
    <property type="entry name" value="Ribonuclease Inhibitor"/>
    <property type="match status" value="2"/>
</dbReference>
<gene>
    <name evidence="1" type="ORF">Poli38472_004472</name>
</gene>
<dbReference type="InterPro" id="IPR051341">
    <property type="entry name" value="Zyg-11_UBL_adapter"/>
</dbReference>
<accession>A0A8K1CAH3</accession>
<dbReference type="EMBL" id="SPLM01000109">
    <property type="protein sequence ID" value="TMW59403.1"/>
    <property type="molecule type" value="Genomic_DNA"/>
</dbReference>
<protein>
    <submittedName>
        <fullName evidence="1">Uncharacterized protein</fullName>
    </submittedName>
</protein>
<dbReference type="InterPro" id="IPR032675">
    <property type="entry name" value="LRR_dom_sf"/>
</dbReference>
<dbReference type="AlphaFoldDB" id="A0A8K1CAH3"/>
<dbReference type="PANTHER" id="PTHR12904">
    <property type="match status" value="1"/>
</dbReference>
<name>A0A8K1CAH3_PYTOL</name>
<dbReference type="SUPFAM" id="SSF52058">
    <property type="entry name" value="L domain-like"/>
    <property type="match status" value="2"/>
</dbReference>
<evidence type="ECO:0000313" key="1">
    <source>
        <dbReference type="EMBL" id="TMW59403.1"/>
    </source>
</evidence>
<proteinExistence type="predicted"/>
<dbReference type="PANTHER" id="PTHR12904:SF23">
    <property type="entry name" value="PROTEIN ZER-1 HOMOLOG"/>
    <property type="match status" value="1"/>
</dbReference>
<evidence type="ECO:0000313" key="2">
    <source>
        <dbReference type="Proteomes" id="UP000794436"/>
    </source>
</evidence>
<dbReference type="Proteomes" id="UP000794436">
    <property type="component" value="Unassembled WGS sequence"/>
</dbReference>
<organism evidence="1 2">
    <name type="scientific">Pythium oligandrum</name>
    <name type="common">Mycoparasitic fungus</name>
    <dbReference type="NCBI Taxonomy" id="41045"/>
    <lineage>
        <taxon>Eukaryota</taxon>
        <taxon>Sar</taxon>
        <taxon>Stramenopiles</taxon>
        <taxon>Oomycota</taxon>
        <taxon>Peronosporomycetes</taxon>
        <taxon>Pythiales</taxon>
        <taxon>Pythiaceae</taxon>
        <taxon>Pythium</taxon>
    </lineage>
</organism>
<sequence>MPQVSLVSLLELDTSAEIAVCLDFKDLQSLLLVCRAAQESVIRDTFLLRALVILPPVKPQELTLCATFRTEIRERLTAFHLSEGRDVETVVTAYPRLTQIRLTETYCTTDGIAKLVDAPLLAELHLNKLSYVDTSPLGQLSLLKHLDLTGTVFVGELNAFIQLKVLVLDHTEVESIAFVTDMLQLEDLRLRNTSHLVDLSPLGLLGEHHCLASLDLSDKWDLDLVPLIEGSLPHTLRQLRVEGCVLCESDMELHEVFAAFTRLEVLSLDDTAPYGIEPHDWTMSCVTLRVLDIRDWKVEDITFLSECSQLEVLGINLTHALPLDILVALGRLVNLRDLTVEGGRVHDILEALPSLRSLSCVGNINWHSRTSYATGEAVAVTASSLRPHQALERICLPKFEEYSDMERLAPNIKHLEVQQTLSYRRLHELLAWPALRSLRITGERLPRNLVPIVVNALRSLEVLCINDEAPTQNPIKLKACSSRKIMALTLRNSRSFTADALFELTALETLDLSGWGVFKYAEALQRSSGLPHLRAITIDRTTSCAWLKALAATKLPMLVKIFHPEGNCRWNPSCC</sequence>